<dbReference type="Pfam" id="PF13237">
    <property type="entry name" value="Fer4_10"/>
    <property type="match status" value="1"/>
</dbReference>
<dbReference type="CDD" id="cd07034">
    <property type="entry name" value="TPP_PYR_PFOR_IOR-alpha_like"/>
    <property type="match status" value="1"/>
</dbReference>
<dbReference type="Pfam" id="PF10371">
    <property type="entry name" value="EKR"/>
    <property type="match status" value="1"/>
</dbReference>
<evidence type="ECO:0000313" key="13">
    <source>
        <dbReference type="EMBL" id="RHG64517.1"/>
    </source>
</evidence>
<feature type="domain" description="4Fe-4S ferredoxin-type" evidence="12">
    <location>
        <begin position="683"/>
        <end position="712"/>
    </location>
</feature>
<dbReference type="Gene3D" id="3.40.50.920">
    <property type="match status" value="1"/>
</dbReference>
<feature type="binding site" evidence="11">
    <location>
        <position position="698"/>
    </location>
    <ligand>
        <name>[4Fe-4S] cluster</name>
        <dbReference type="ChEBI" id="CHEBI:49883"/>
        <label>1</label>
    </ligand>
</feature>
<dbReference type="SUPFAM" id="SSF53323">
    <property type="entry name" value="Pyruvate-ferredoxin oxidoreductase, PFOR, domain III"/>
    <property type="match status" value="1"/>
</dbReference>
<dbReference type="FunFam" id="3.40.50.970:FF:000041">
    <property type="entry name" value="Pyruvate:ferredoxin (Flavodoxin) oxidoreductase"/>
    <property type="match status" value="1"/>
</dbReference>
<dbReference type="InterPro" id="IPR037112">
    <property type="entry name" value="Pyrv-flavodox_OxR_EKR_sf"/>
</dbReference>
<feature type="binding site" evidence="11">
    <location>
        <position position="692"/>
    </location>
    <ligand>
        <name>[4Fe-4S] cluster</name>
        <dbReference type="ChEBI" id="CHEBI:49883"/>
        <label>1</label>
    </ligand>
</feature>
<dbReference type="InterPro" id="IPR002880">
    <property type="entry name" value="Pyrv_Fd/Flavodoxin_OxRdtase_N"/>
</dbReference>
<dbReference type="InterPro" id="IPR050722">
    <property type="entry name" value="Pyruvate:ferred/Flavod_OxRd"/>
</dbReference>
<dbReference type="Proteomes" id="UP000286501">
    <property type="component" value="Unassembled WGS sequence"/>
</dbReference>
<evidence type="ECO:0000256" key="8">
    <source>
        <dbReference type="ARBA" id="ARBA00023014"/>
    </source>
</evidence>
<dbReference type="GO" id="GO:0030976">
    <property type="term" value="F:thiamine pyrophosphate binding"/>
    <property type="evidence" value="ECO:0007669"/>
    <property type="project" value="InterPro"/>
</dbReference>
<dbReference type="EMBL" id="QRIN01000044">
    <property type="protein sequence ID" value="RHG64517.1"/>
    <property type="molecule type" value="Genomic_DNA"/>
</dbReference>
<name>A0A3R6E327_9BACT</name>
<feature type="domain" description="4Fe-4S ferredoxin-type" evidence="12">
    <location>
        <begin position="737"/>
        <end position="772"/>
    </location>
</feature>
<comment type="caution">
    <text evidence="13">The sequence shown here is derived from an EMBL/GenBank/DDBJ whole genome shotgun (WGS) entry which is preliminary data.</text>
</comment>
<feature type="binding site" evidence="11">
    <location>
        <position position="695"/>
    </location>
    <ligand>
        <name>[4Fe-4S] cluster</name>
        <dbReference type="ChEBI" id="CHEBI:49883"/>
        <label>1</label>
    </ligand>
</feature>
<keyword evidence="7 11" id="KW-0408">Iron</keyword>
<dbReference type="Pfam" id="PF17147">
    <property type="entry name" value="PFOR_II"/>
    <property type="match status" value="1"/>
</dbReference>
<evidence type="ECO:0000256" key="3">
    <source>
        <dbReference type="ARBA" id="ARBA00022485"/>
    </source>
</evidence>
<dbReference type="GO" id="GO:0044281">
    <property type="term" value="P:small molecule metabolic process"/>
    <property type="evidence" value="ECO:0007669"/>
    <property type="project" value="UniProtKB-ARBA"/>
</dbReference>
<dbReference type="PROSITE" id="PS00198">
    <property type="entry name" value="4FE4S_FER_1"/>
    <property type="match status" value="1"/>
</dbReference>
<keyword evidence="13" id="KW-0670">Pyruvate</keyword>
<feature type="site" description="Important for catalytic activity" evidence="10">
    <location>
        <position position="33"/>
    </location>
</feature>
<reference evidence="13 14" key="1">
    <citation type="submission" date="2018-08" db="EMBL/GenBank/DDBJ databases">
        <title>A genome reference for cultivated species of the human gut microbiota.</title>
        <authorList>
            <person name="Zou Y."/>
            <person name="Xue W."/>
            <person name="Luo G."/>
        </authorList>
    </citation>
    <scope>NUCLEOTIDE SEQUENCE [LARGE SCALE GENOMIC DNA]</scope>
    <source>
        <strain evidence="13 14">AM22-1</strain>
    </source>
</reference>
<dbReference type="GO" id="GO:0051539">
    <property type="term" value="F:4 iron, 4 sulfur cluster binding"/>
    <property type="evidence" value="ECO:0007669"/>
    <property type="project" value="UniProtKB-KW"/>
</dbReference>
<dbReference type="FunFam" id="3.30.70.20:FF:000022">
    <property type="entry name" value="Pyruvate:ferredoxin (Flavodoxin) oxidoreductase"/>
    <property type="match status" value="1"/>
</dbReference>
<evidence type="ECO:0000259" key="12">
    <source>
        <dbReference type="PROSITE" id="PS51379"/>
    </source>
</evidence>
<feature type="binding site" evidence="11">
    <location>
        <position position="850"/>
    </location>
    <ligand>
        <name>[4Fe-4S] cluster</name>
        <dbReference type="ChEBI" id="CHEBI:49883"/>
        <label>3</label>
    </ligand>
</feature>
<evidence type="ECO:0000256" key="7">
    <source>
        <dbReference type="ARBA" id="ARBA00023004"/>
    </source>
</evidence>
<feature type="binding site" evidence="11">
    <location>
        <position position="751"/>
    </location>
    <ligand>
        <name>[4Fe-4S] cluster</name>
        <dbReference type="ChEBI" id="CHEBI:49883"/>
        <label>2</label>
    </ligand>
</feature>
<dbReference type="InterPro" id="IPR029061">
    <property type="entry name" value="THDP-binding"/>
</dbReference>
<dbReference type="GO" id="GO:0022900">
    <property type="term" value="P:electron transport chain"/>
    <property type="evidence" value="ECO:0007669"/>
    <property type="project" value="InterPro"/>
</dbReference>
<accession>A0A3R6E327</accession>
<dbReference type="Gene3D" id="3.30.70.20">
    <property type="match status" value="1"/>
</dbReference>
<dbReference type="Pfam" id="PF01558">
    <property type="entry name" value="POR"/>
    <property type="match status" value="1"/>
</dbReference>
<dbReference type="SUPFAM" id="SSF52518">
    <property type="entry name" value="Thiamin diphosphate-binding fold (THDP-binding)"/>
    <property type="match status" value="2"/>
</dbReference>
<evidence type="ECO:0000256" key="9">
    <source>
        <dbReference type="PIRNR" id="PIRNR000159"/>
    </source>
</evidence>
<dbReference type="InterPro" id="IPR019456">
    <property type="entry name" value="Pyrv-flavodox_OxRtase_EKR"/>
</dbReference>
<comment type="similarity">
    <text evidence="1 9">Belongs to the pyruvate:ferredoxin/flavodoxin oxidoreductase family.</text>
</comment>
<dbReference type="CDD" id="cd03377">
    <property type="entry name" value="TPP_PFOR_PNO"/>
    <property type="match status" value="1"/>
</dbReference>
<feature type="site" description="Important for catalytic activity" evidence="10">
    <location>
        <position position="66"/>
    </location>
</feature>
<dbReference type="Gene3D" id="3.40.50.970">
    <property type="match status" value="2"/>
</dbReference>
<dbReference type="FunFam" id="3.40.50.920:FF:000007">
    <property type="entry name" value="Pyruvate:ferredoxin (Flavodoxin) oxidoreductase"/>
    <property type="match status" value="1"/>
</dbReference>
<feature type="binding site" evidence="11">
    <location>
        <position position="702"/>
    </location>
    <ligand>
        <name>[4Fe-4S] cluster</name>
        <dbReference type="ChEBI" id="CHEBI:49883"/>
        <label>2</label>
    </ligand>
</feature>
<dbReference type="GO" id="GO:0005506">
    <property type="term" value="F:iron ion binding"/>
    <property type="evidence" value="ECO:0007669"/>
    <property type="project" value="InterPro"/>
</dbReference>
<dbReference type="InterPro" id="IPR017896">
    <property type="entry name" value="4Fe4S_Fe-S-bd"/>
</dbReference>
<dbReference type="PANTHER" id="PTHR32154:SF0">
    <property type="entry name" value="PYRUVATE-FLAVODOXIN OXIDOREDUCTASE-RELATED"/>
    <property type="match status" value="1"/>
</dbReference>
<keyword evidence="2 9" id="KW-0813">Transport</keyword>
<dbReference type="Pfam" id="PF01855">
    <property type="entry name" value="POR_N"/>
    <property type="match status" value="1"/>
</dbReference>
<evidence type="ECO:0000313" key="14">
    <source>
        <dbReference type="Proteomes" id="UP000286501"/>
    </source>
</evidence>
<evidence type="ECO:0000256" key="10">
    <source>
        <dbReference type="PIRSR" id="PIRSR000159-2"/>
    </source>
</evidence>
<proteinExistence type="inferred from homology"/>
<evidence type="ECO:0000256" key="4">
    <source>
        <dbReference type="ARBA" id="ARBA00022723"/>
    </source>
</evidence>
<gene>
    <name evidence="13" type="primary">nifJ</name>
    <name evidence="13" type="ORF">DW250_10500</name>
</gene>
<evidence type="ECO:0000256" key="6">
    <source>
        <dbReference type="ARBA" id="ARBA00023002"/>
    </source>
</evidence>
<protein>
    <submittedName>
        <fullName evidence="13">Pyruvate:ferredoxin (Flavodoxin) oxidoreductase</fullName>
    </submittedName>
</protein>
<feature type="binding site" evidence="11">
    <location>
        <position position="1085"/>
    </location>
    <ligand>
        <name>[4Fe-4S] cluster</name>
        <dbReference type="ChEBI" id="CHEBI:49883"/>
        <label>3</label>
    </ligand>
</feature>
<feature type="binding site" evidence="11">
    <location>
        <position position="754"/>
    </location>
    <ligand>
        <name>[4Fe-4S] cluster</name>
        <dbReference type="ChEBI" id="CHEBI:49883"/>
        <label>2</label>
    </ligand>
</feature>
<dbReference type="InterPro" id="IPR019752">
    <property type="entry name" value="Pyrv/ketoisovalerate_OxRed_cat"/>
</dbReference>
<keyword evidence="8 11" id="KW-0411">Iron-sulfur</keyword>
<dbReference type="Gene3D" id="4.10.780.10">
    <property type="entry name" value="Pyruvate-flavodoxin oxidoreductase, EKR domain"/>
    <property type="match status" value="1"/>
</dbReference>
<dbReference type="NCBIfam" id="TIGR02176">
    <property type="entry name" value="pyruv_ox_red"/>
    <property type="match status" value="1"/>
</dbReference>
<organism evidence="13 14">
    <name type="scientific">Segatella copri</name>
    <dbReference type="NCBI Taxonomy" id="165179"/>
    <lineage>
        <taxon>Bacteria</taxon>
        <taxon>Pseudomonadati</taxon>
        <taxon>Bacteroidota</taxon>
        <taxon>Bacteroidia</taxon>
        <taxon>Bacteroidales</taxon>
        <taxon>Prevotellaceae</taxon>
        <taxon>Segatella</taxon>
    </lineage>
</organism>
<feature type="binding site" evidence="11">
    <location>
        <position position="822"/>
    </location>
    <ligand>
        <name>[4Fe-4S] cluster</name>
        <dbReference type="ChEBI" id="CHEBI:49883"/>
        <label>3</label>
    </ligand>
</feature>
<feature type="binding site" evidence="11">
    <location>
        <position position="758"/>
    </location>
    <ligand>
        <name>[4Fe-4S] cluster</name>
        <dbReference type="ChEBI" id="CHEBI:49883"/>
        <label>1</label>
    </ligand>
</feature>
<dbReference type="FunFam" id="3.40.920.10:FF:000001">
    <property type="entry name" value="Pyruvate:ferredoxin (Flavodoxin) oxidoreductase"/>
    <property type="match status" value="1"/>
</dbReference>
<keyword evidence="5 9" id="KW-0249">Electron transport</keyword>
<sequence length="1192" mass="131751">MAKEKKFITCDGNTAAAHVSYMFTEVAAIYPITPSSPMAEHVDEWAAKGRKNLFGQRVSIQEMESEAGAAGAVHGSLQAGALTSTYTASQGLLLMIPNMYKIAGELLPCVFNVSARTLASHSLCIFGDHQDVMACRQTGFAMFCSGSVQEVMDLSAVPHLATLETKVPFINFFDGFRTSHEYHKIEEMDMEDIRPLVKEEFIEDFRNRALTPERPVTRGTAENPETFFTHREACNPYYDAIPEVVEKYCQEMTKITGREYHLFNYYGAEDAENIIILMGSATEPAREAIDYLNKQGKKVGMVAVHLYRPFSVDFLKKAIPATVKRIAVLDRTKEPGAEGEPLYLDVKSALYDDERKPLIVGGRYGLGSSDTTPAKIVAVFKNLELPQPKNHFTVGIVDDVTFTSLPEEEEIPMGGDDLFEAKFYGLGADGTVGANKNSVQIIGNNTNKYCQAYFSYDSKKSGGFTCSHLRFGDSPIHSAYQVNTPNFVACHVQAYLHMYDVTRGLRKNGFFLLNTIFDGEELVNFIPNKVKRYFAQNNITVYYINATKIAQEIGLGNRTNTILQSAFFRITEVIPLDLAVEQMKAFIVKSYSKKGQDVVDKNFGAVDRGGEYKQLTVDPAWANLADDEAKEDNAPAFVKELVRPINGQAGDLLKVSDFVKHDTVDGTWQNGTAAFEKRGVEAFVPVWNVENCIQCNKCSFVCPHAAIRPFVLTDEELAGIEGLETQDVKAPKALAGMHFRIETSVLDCLGCGNCADVCPGKKGEKALTMVPFNVDAEDMVKEAANWEYLVHKVASKQDLVDIKQSPKNSQFAQPLFEFSGACSGCGETPYVKLISQLFGDRQMIANATGCSSIYSASIPSTPYTKNAKGQGPAFDNSLFEDFCEFGLGMVMGNKKMKERIAHLLEEAKAQEHVPAEFVAAADKWVANMNDSEGSKEAAAELKPLIAAGAEKGCPICKELKTLDHYLVKRSQWIIGGDGASYDIGYGGLDHVLASGEDVNILVLDTEVYSNTGGQSSKSTPLGAIAQFAAQGKRIRKKDLGLMQTTYGYIYVAQVAMGADNAQTLKAIREAEAYPGPSLIIAYAPCINHGLKRKGGMGRSQHEEELAVECGYWHLWRYNPLLADEGKNPFTLDSKAPNWENFRDFLLGEVRYLSVQKAFPKEADELFSQAEKMAKLRYQTYVRKSQEDWSEQI</sequence>
<dbReference type="InterPro" id="IPR011895">
    <property type="entry name" value="Pyrv_flavodox_OxRed"/>
</dbReference>
<dbReference type="InterPro" id="IPR009014">
    <property type="entry name" value="Transketo_C/PFOR_II"/>
</dbReference>
<feature type="site" description="Important for catalytic activity" evidence="10">
    <location>
        <position position="116"/>
    </location>
</feature>
<dbReference type="RefSeq" id="WP_118201177.1">
    <property type="nucleotide sequence ID" value="NZ_QRIE01000047.1"/>
</dbReference>
<dbReference type="PROSITE" id="PS51379">
    <property type="entry name" value="4FE4S_FER_2"/>
    <property type="match status" value="2"/>
</dbReference>
<evidence type="ECO:0000256" key="1">
    <source>
        <dbReference type="ARBA" id="ARBA00009032"/>
    </source>
</evidence>
<dbReference type="InterPro" id="IPR017900">
    <property type="entry name" value="4Fe4S_Fe_S_CS"/>
</dbReference>
<keyword evidence="6 9" id="KW-0560">Oxidoreductase</keyword>
<feature type="binding site" evidence="11">
    <location>
        <position position="748"/>
    </location>
    <ligand>
        <name>[4Fe-4S] cluster</name>
        <dbReference type="ChEBI" id="CHEBI:49883"/>
        <label>2</label>
    </ligand>
</feature>
<keyword evidence="4 11" id="KW-0479">Metal-binding</keyword>
<feature type="binding site" evidence="11">
    <location>
        <position position="825"/>
    </location>
    <ligand>
        <name>[4Fe-4S] cluster</name>
        <dbReference type="ChEBI" id="CHEBI:49883"/>
        <label>3</label>
    </ligand>
</feature>
<dbReference type="InterPro" id="IPR033412">
    <property type="entry name" value="PFOR_II"/>
</dbReference>
<dbReference type="InterPro" id="IPR011766">
    <property type="entry name" value="TPP_enzyme_TPP-bd"/>
</dbReference>
<dbReference type="InterPro" id="IPR002869">
    <property type="entry name" value="Pyrv_flavodox_OxRed_cen"/>
</dbReference>
<comment type="cofactor">
    <cofactor evidence="11">
        <name>[4Fe-4S] cluster</name>
        <dbReference type="ChEBI" id="CHEBI:49883"/>
    </cofactor>
    <text evidence="11">Binds 3 [4Fe-4S] clusters per subunit.</text>
</comment>
<dbReference type="Pfam" id="PF02775">
    <property type="entry name" value="TPP_enzyme_C"/>
    <property type="match status" value="1"/>
</dbReference>
<dbReference type="SMART" id="SM00890">
    <property type="entry name" value="EKR"/>
    <property type="match status" value="1"/>
</dbReference>
<dbReference type="AlphaFoldDB" id="A0A3R6E327"/>
<dbReference type="SUPFAM" id="SSF52922">
    <property type="entry name" value="TK C-terminal domain-like"/>
    <property type="match status" value="1"/>
</dbReference>
<dbReference type="GO" id="GO:0006979">
    <property type="term" value="P:response to oxidative stress"/>
    <property type="evidence" value="ECO:0007669"/>
    <property type="project" value="TreeGrafter"/>
</dbReference>
<evidence type="ECO:0000256" key="5">
    <source>
        <dbReference type="ARBA" id="ARBA00022982"/>
    </source>
</evidence>
<dbReference type="SUPFAM" id="SSF54862">
    <property type="entry name" value="4Fe-4S ferredoxins"/>
    <property type="match status" value="1"/>
</dbReference>
<dbReference type="GO" id="GO:0016903">
    <property type="term" value="F:oxidoreductase activity, acting on the aldehyde or oxo group of donors"/>
    <property type="evidence" value="ECO:0007669"/>
    <property type="project" value="InterPro"/>
</dbReference>
<dbReference type="PIRSF" id="PIRSF000159">
    <property type="entry name" value="NifJ"/>
    <property type="match status" value="1"/>
</dbReference>
<dbReference type="Gene3D" id="3.40.920.10">
    <property type="entry name" value="Pyruvate-ferredoxin oxidoreductase, PFOR, domain III"/>
    <property type="match status" value="1"/>
</dbReference>
<evidence type="ECO:0000256" key="2">
    <source>
        <dbReference type="ARBA" id="ARBA00022448"/>
    </source>
</evidence>
<keyword evidence="3 11" id="KW-0004">4Fe-4S</keyword>
<dbReference type="PANTHER" id="PTHR32154">
    <property type="entry name" value="PYRUVATE-FLAVODOXIN OXIDOREDUCTASE-RELATED"/>
    <property type="match status" value="1"/>
</dbReference>
<feature type="site" description="Important for catalytic activity" evidence="10">
    <location>
        <position position="1010"/>
    </location>
</feature>
<evidence type="ECO:0000256" key="11">
    <source>
        <dbReference type="PIRSR" id="PIRSR000159-50"/>
    </source>
</evidence>
<dbReference type="FunFam" id="3.40.50.970:FF:000012">
    <property type="entry name" value="Pyruvate:ferredoxin (Flavodoxin) oxidoreductase"/>
    <property type="match status" value="1"/>
</dbReference>